<dbReference type="Pfam" id="PF02656">
    <property type="entry name" value="DUF202"/>
    <property type="match status" value="1"/>
</dbReference>
<feature type="domain" description="DUF202" evidence="7">
    <location>
        <begin position="51"/>
        <end position="126"/>
    </location>
</feature>
<evidence type="ECO:0000256" key="4">
    <source>
        <dbReference type="ARBA" id="ARBA00023136"/>
    </source>
</evidence>
<gene>
    <name evidence="8" type="ORF">LTR09_012836</name>
</gene>
<comment type="subcellular location">
    <subcellularLocation>
        <location evidence="1">Endomembrane system</location>
        <topology evidence="1">Multi-pass membrane protein</topology>
    </subcellularLocation>
</comment>
<feature type="region of interest" description="Disordered" evidence="5">
    <location>
        <begin position="1"/>
        <end position="28"/>
    </location>
</feature>
<evidence type="ECO:0000256" key="1">
    <source>
        <dbReference type="ARBA" id="ARBA00004127"/>
    </source>
</evidence>
<evidence type="ECO:0000256" key="5">
    <source>
        <dbReference type="SAM" id="MobiDB-lite"/>
    </source>
</evidence>
<keyword evidence="4 6" id="KW-0472">Membrane</keyword>
<dbReference type="InterPro" id="IPR003807">
    <property type="entry name" value="DUF202"/>
</dbReference>
<evidence type="ECO:0000256" key="3">
    <source>
        <dbReference type="ARBA" id="ARBA00022989"/>
    </source>
</evidence>
<name>A0AAJ0D975_9PEZI</name>
<evidence type="ECO:0000256" key="6">
    <source>
        <dbReference type="SAM" id="Phobius"/>
    </source>
</evidence>
<accession>A0AAJ0D975</accession>
<evidence type="ECO:0000313" key="8">
    <source>
        <dbReference type="EMBL" id="KAK3045590.1"/>
    </source>
</evidence>
<dbReference type="InterPro" id="IPR052053">
    <property type="entry name" value="IM_YidH-like"/>
</dbReference>
<feature type="transmembrane region" description="Helical" evidence="6">
    <location>
        <begin position="60"/>
        <end position="81"/>
    </location>
</feature>
<reference evidence="8" key="1">
    <citation type="submission" date="2023-04" db="EMBL/GenBank/DDBJ databases">
        <title>Black Yeasts Isolated from many extreme environments.</title>
        <authorList>
            <person name="Coleine C."/>
            <person name="Stajich J.E."/>
            <person name="Selbmann L."/>
        </authorList>
    </citation>
    <scope>NUCLEOTIDE SEQUENCE</scope>
    <source>
        <strain evidence="8">CCFEE 5312</strain>
    </source>
</reference>
<keyword evidence="2 6" id="KW-0812">Transmembrane</keyword>
<evidence type="ECO:0000256" key="2">
    <source>
        <dbReference type="ARBA" id="ARBA00022692"/>
    </source>
</evidence>
<feature type="compositionally biased region" description="Basic and acidic residues" evidence="5">
    <location>
        <begin position="1"/>
        <end position="27"/>
    </location>
</feature>
<protein>
    <recommendedName>
        <fullName evidence="7">DUF202 domain-containing protein</fullName>
    </recommendedName>
</protein>
<evidence type="ECO:0000259" key="7">
    <source>
        <dbReference type="Pfam" id="PF02656"/>
    </source>
</evidence>
<keyword evidence="3 6" id="KW-1133">Transmembrane helix</keyword>
<proteinExistence type="predicted"/>
<comment type="caution">
    <text evidence="8">The sequence shown here is derived from an EMBL/GenBank/DDBJ whole genome shotgun (WGS) entry which is preliminary data.</text>
</comment>
<keyword evidence="9" id="KW-1185">Reference proteome</keyword>
<evidence type="ECO:0000313" key="9">
    <source>
        <dbReference type="Proteomes" id="UP001271007"/>
    </source>
</evidence>
<dbReference type="EMBL" id="JAWDJX010000190">
    <property type="protein sequence ID" value="KAK3045590.1"/>
    <property type="molecule type" value="Genomic_DNA"/>
</dbReference>
<dbReference type="Proteomes" id="UP001271007">
    <property type="component" value="Unassembled WGS sequence"/>
</dbReference>
<feature type="transmembrane region" description="Helical" evidence="6">
    <location>
        <begin position="101"/>
        <end position="122"/>
    </location>
</feature>
<dbReference type="GO" id="GO:0012505">
    <property type="term" value="C:endomembrane system"/>
    <property type="evidence" value="ECO:0007669"/>
    <property type="project" value="UniProtKB-SubCell"/>
</dbReference>
<dbReference type="PANTHER" id="PTHR34187">
    <property type="entry name" value="FGR18P"/>
    <property type="match status" value="1"/>
</dbReference>
<organism evidence="8 9">
    <name type="scientific">Extremus antarcticus</name>
    <dbReference type="NCBI Taxonomy" id="702011"/>
    <lineage>
        <taxon>Eukaryota</taxon>
        <taxon>Fungi</taxon>
        <taxon>Dikarya</taxon>
        <taxon>Ascomycota</taxon>
        <taxon>Pezizomycotina</taxon>
        <taxon>Dothideomycetes</taxon>
        <taxon>Dothideomycetidae</taxon>
        <taxon>Mycosphaerellales</taxon>
        <taxon>Extremaceae</taxon>
        <taxon>Extremus</taxon>
    </lineage>
</organism>
<dbReference type="PANTHER" id="PTHR34187:SF1">
    <property type="entry name" value="DUF202 DOMAIN-CONTAINING PROTEIN"/>
    <property type="match status" value="1"/>
</dbReference>
<sequence length="159" mass="17879">METPDGIRMRDFASEPIKDTQAEENVQHSKAKQSTFWSRYIRIIIEEDDCRDHLALERTFLAYVRTASAYAQFGVLLSQLFRLHNSDQGLNIPSTLKIGNAVGASTIAVAIIIMIIGAAYFAKQQRGLMKGVIVSRGWDVPIVATASFVWQRFDVDRES</sequence>
<dbReference type="AlphaFoldDB" id="A0AAJ0D975"/>